<feature type="chain" id="PRO_5005536133" evidence="1">
    <location>
        <begin position="20"/>
        <end position="431"/>
    </location>
</feature>
<evidence type="ECO:0000256" key="1">
    <source>
        <dbReference type="SAM" id="SignalP"/>
    </source>
</evidence>
<dbReference type="EMBL" id="JRES01000332">
    <property type="protein sequence ID" value="KNC32233.1"/>
    <property type="molecule type" value="Genomic_DNA"/>
</dbReference>
<comment type="caution">
    <text evidence="2">The sequence shown here is derived from an EMBL/GenBank/DDBJ whole genome shotgun (WGS) entry which is preliminary data.</text>
</comment>
<evidence type="ECO:0000313" key="2">
    <source>
        <dbReference type="EMBL" id="KNC32233.1"/>
    </source>
</evidence>
<dbReference type="OrthoDB" id="8043478at2759"/>
<sequence length="431" mass="49969">MIYLVINVFVICLITTIQAKPQYIVDVIDIEWNVTTKNKCDMEWQISQPTRGTFAVSGFFEFKEDINTDNAKGWVNIYYSSNAISYTLTPFHIPPTGYTNIMNFLYKNYLMDSVKECCENPIDFENKFVPPLTKRRLICKNCLMQGDNFPSHMRMGFYKMKGVTVGEMDFAMTLTKPQYIVDVIDIDWNVTSTNNCDMEWRISQPTRGIYAVSGFIEFKEDINTENATAWVHIYYSTNAISYTLTPFHISPTVFTNIMNFLYKNYLMDSKPQYIVDVIDVEWNVTSKNNCDMAWQISQPTRGTFAVSGFLDFKEDINTDNAKGWVNIYYSSNAISYMLTPFRIPPTVFTDGVNFLYKNYLMDSVKECCKNPIDFEDKFVQPLTKRRMICENCLLPSDNFPSHMRMGFYKMEGISAGEIAFAMTLTVKVERE</sequence>
<proteinExistence type="predicted"/>
<evidence type="ECO:0000313" key="3">
    <source>
        <dbReference type="Proteomes" id="UP000037069"/>
    </source>
</evidence>
<protein>
    <submittedName>
        <fullName evidence="2">Uncharacterized protein</fullName>
    </submittedName>
</protein>
<keyword evidence="3" id="KW-1185">Reference proteome</keyword>
<keyword evidence="1" id="KW-0732">Signal</keyword>
<dbReference type="PANTHER" id="PTHR21112">
    <property type="entry name" value="CHEMOSENSORY PROTEIN A 29A-RELATED"/>
    <property type="match status" value="1"/>
</dbReference>
<accession>A0A0L0CIJ6</accession>
<name>A0A0L0CIJ6_LUCCU</name>
<dbReference type="Proteomes" id="UP000037069">
    <property type="component" value="Unassembled WGS sequence"/>
</dbReference>
<organism evidence="2 3">
    <name type="scientific">Lucilia cuprina</name>
    <name type="common">Green bottle fly</name>
    <name type="synonym">Australian sheep blowfly</name>
    <dbReference type="NCBI Taxonomy" id="7375"/>
    <lineage>
        <taxon>Eukaryota</taxon>
        <taxon>Metazoa</taxon>
        <taxon>Ecdysozoa</taxon>
        <taxon>Arthropoda</taxon>
        <taxon>Hexapoda</taxon>
        <taxon>Insecta</taxon>
        <taxon>Pterygota</taxon>
        <taxon>Neoptera</taxon>
        <taxon>Endopterygota</taxon>
        <taxon>Diptera</taxon>
        <taxon>Brachycera</taxon>
        <taxon>Muscomorpha</taxon>
        <taxon>Oestroidea</taxon>
        <taxon>Calliphoridae</taxon>
        <taxon>Luciliinae</taxon>
        <taxon>Lucilia</taxon>
    </lineage>
</organism>
<gene>
    <name evidence="2" type="ORF">FF38_08339</name>
</gene>
<reference evidence="2 3" key="1">
    <citation type="journal article" date="2015" name="Nat. Commun.">
        <title>Lucilia cuprina genome unlocks parasitic fly biology to underpin future interventions.</title>
        <authorList>
            <person name="Anstead C.A."/>
            <person name="Korhonen P.K."/>
            <person name="Young N.D."/>
            <person name="Hall R.S."/>
            <person name="Jex A.R."/>
            <person name="Murali S.C."/>
            <person name="Hughes D.S."/>
            <person name="Lee S.F."/>
            <person name="Perry T."/>
            <person name="Stroehlein A.J."/>
            <person name="Ansell B.R."/>
            <person name="Breugelmans B."/>
            <person name="Hofmann A."/>
            <person name="Qu J."/>
            <person name="Dugan S."/>
            <person name="Lee S.L."/>
            <person name="Chao H."/>
            <person name="Dinh H."/>
            <person name="Han Y."/>
            <person name="Doddapaneni H.V."/>
            <person name="Worley K.C."/>
            <person name="Muzny D.M."/>
            <person name="Ioannidis P."/>
            <person name="Waterhouse R.M."/>
            <person name="Zdobnov E.M."/>
            <person name="James P.J."/>
            <person name="Bagnall N.H."/>
            <person name="Kotze A.C."/>
            <person name="Gibbs R.A."/>
            <person name="Richards S."/>
            <person name="Batterham P."/>
            <person name="Gasser R.B."/>
        </authorList>
    </citation>
    <scope>NUCLEOTIDE SEQUENCE [LARGE SCALE GENOMIC DNA]</scope>
    <source>
        <strain evidence="2 3">LS</strain>
        <tissue evidence="2">Full body</tissue>
    </source>
</reference>
<feature type="signal peptide" evidence="1">
    <location>
        <begin position="1"/>
        <end position="19"/>
    </location>
</feature>
<dbReference type="PANTHER" id="PTHR21112:SF0">
    <property type="entry name" value="CHEMOSENSORY PROTEIN A 29A-RELATED"/>
    <property type="match status" value="1"/>
</dbReference>
<dbReference type="AlphaFoldDB" id="A0A0L0CIJ6"/>